<evidence type="ECO:0000313" key="10">
    <source>
        <dbReference type="Proteomes" id="UP000635726"/>
    </source>
</evidence>
<dbReference type="InterPro" id="IPR032091">
    <property type="entry name" value="Malt_amylase-like_C"/>
</dbReference>
<reference evidence="9" key="1">
    <citation type="journal article" date="2014" name="Int. J. Syst. Evol. Microbiol.">
        <title>Complete genome sequence of Corynebacterium casei LMG S-19264T (=DSM 44701T), isolated from a smear-ripened cheese.</title>
        <authorList>
            <consortium name="US DOE Joint Genome Institute (JGI-PGF)"/>
            <person name="Walter F."/>
            <person name="Albersmeier A."/>
            <person name="Kalinowski J."/>
            <person name="Ruckert C."/>
        </authorList>
    </citation>
    <scope>NUCLEOTIDE SEQUENCE</scope>
    <source>
        <strain evidence="9">JCM 14371</strain>
    </source>
</reference>
<evidence type="ECO:0000256" key="1">
    <source>
        <dbReference type="ARBA" id="ARBA00001595"/>
    </source>
</evidence>
<dbReference type="Pfam" id="PF16657">
    <property type="entry name" value="Malt_amylase_C"/>
    <property type="match status" value="1"/>
</dbReference>
<keyword evidence="5" id="KW-0106">Calcium</keyword>
<dbReference type="EMBL" id="BMOE01000001">
    <property type="protein sequence ID" value="GGJ62268.1"/>
    <property type="molecule type" value="Genomic_DNA"/>
</dbReference>
<dbReference type="Gene3D" id="2.60.40.1180">
    <property type="entry name" value="Golgi alpha-mannosidase II"/>
    <property type="match status" value="1"/>
</dbReference>
<comment type="similarity">
    <text evidence="2">Belongs to the glycosyl hydrolase 13 family. TreS subfamily.</text>
</comment>
<dbReference type="InterPro" id="IPR045857">
    <property type="entry name" value="O16G_dom_2"/>
</dbReference>
<dbReference type="Proteomes" id="UP000635726">
    <property type="component" value="Unassembled WGS sequence"/>
</dbReference>
<dbReference type="SUPFAM" id="SSF51011">
    <property type="entry name" value="Glycosyl hydrolase domain"/>
    <property type="match status" value="1"/>
</dbReference>
<dbReference type="GO" id="GO:0047471">
    <property type="term" value="F:maltose alpha-D-glucosyltransferase activity"/>
    <property type="evidence" value="ECO:0007669"/>
    <property type="project" value="UniProtKB-EC"/>
</dbReference>
<evidence type="ECO:0000256" key="3">
    <source>
        <dbReference type="ARBA" id="ARBA00012619"/>
    </source>
</evidence>
<evidence type="ECO:0000256" key="2">
    <source>
        <dbReference type="ARBA" id="ARBA00005496"/>
    </source>
</evidence>
<dbReference type="FunFam" id="3.20.20.80:FF:000055">
    <property type="entry name" value="Trehalose synthase"/>
    <property type="match status" value="1"/>
</dbReference>
<dbReference type="Gene3D" id="3.20.20.80">
    <property type="entry name" value="Glycosidases"/>
    <property type="match status" value="1"/>
</dbReference>
<dbReference type="InterPro" id="IPR012810">
    <property type="entry name" value="TreS/a-amylase_N"/>
</dbReference>
<sequence length="565" mass="64324">MTQAEPVQTAPLAPTAPLTPEWYKTAVFYELSVRTFNDGNGDGKGDFPGLTARLDYLRALGVDCLWLLPFYPSPLRDDGYDVADYTGIHPDLGTLDDFKVFLREAHARNLRVIGDLVTNHTSSDHAWFQEARKGKTLPDGTPNPYHDYYVWSDTGTEYADARIIFTDTETSNWTWDDMAGQYYWHRFFSSQPDLNFDNPAVVEEMLRAARFWLDLGVDGFRVDAVPYLVEREGTNCENLPETHDILKRMRQLVDDEYPGRLLLAEANQWPEDVAQYFGTEEEPEFHMCFNFPVMPRLYMSLKREDTTSIRDIMARLPATPSFGQWATFLRNHDELTLEMVSDDERAFMYAAYAPDPRMKINVGIRRRLAPLLDNDRRRIELLNAVLLSLPGSPILYYGDEIGMGDDLSLADRNGVRTPMQWDASPNAGFSTALPEQLFFPVVKETVYGYQRVNVDAEERDPGSLLLFTRRLLELRRAHPAFALGGLTFVETGNEAVLAYTREHEGQTLLVVANFAANAQSAQLDLSAYNHRTPVTLTGGAAFPPITDAPYHLTIGRHDWYWMKLN</sequence>
<dbReference type="GO" id="GO:0046872">
    <property type="term" value="F:metal ion binding"/>
    <property type="evidence" value="ECO:0007669"/>
    <property type="project" value="UniProtKB-KW"/>
</dbReference>
<keyword evidence="4" id="KW-0479">Metal-binding</keyword>
<dbReference type="EC" id="5.4.99.16" evidence="3"/>
<evidence type="ECO:0000256" key="7">
    <source>
        <dbReference type="ARBA" id="ARBA00031378"/>
    </source>
</evidence>
<dbReference type="InterPro" id="IPR017853">
    <property type="entry name" value="GH"/>
</dbReference>
<dbReference type="SUPFAM" id="SSF51445">
    <property type="entry name" value="(Trans)glycosidases"/>
    <property type="match status" value="1"/>
</dbReference>
<protein>
    <recommendedName>
        <fullName evidence="3">maltose alpha-D-glucosyltransferase</fullName>
        <ecNumber evidence="3">5.4.99.16</ecNumber>
    </recommendedName>
    <alternativeName>
        <fullName evidence="7">Maltose alpha-D-glucosyltransferase</fullName>
    </alternativeName>
</protein>
<name>A0A917P554_9DEIO</name>
<evidence type="ECO:0000259" key="8">
    <source>
        <dbReference type="SMART" id="SM00642"/>
    </source>
</evidence>
<evidence type="ECO:0000313" key="9">
    <source>
        <dbReference type="EMBL" id="GGJ62268.1"/>
    </source>
</evidence>
<dbReference type="Gene3D" id="3.90.400.10">
    <property type="entry name" value="Oligo-1,6-glucosidase, Domain 2"/>
    <property type="match status" value="1"/>
</dbReference>
<reference evidence="9" key="2">
    <citation type="submission" date="2020-09" db="EMBL/GenBank/DDBJ databases">
        <authorList>
            <person name="Sun Q."/>
            <person name="Ohkuma M."/>
        </authorList>
    </citation>
    <scope>NUCLEOTIDE SEQUENCE</scope>
    <source>
        <strain evidence="9">JCM 14371</strain>
    </source>
</reference>
<dbReference type="PANTHER" id="PTHR10357:SF219">
    <property type="entry name" value="MALTOSE ALPHA-D-GLUCOSYLTRANSFERASE"/>
    <property type="match status" value="1"/>
</dbReference>
<evidence type="ECO:0000256" key="5">
    <source>
        <dbReference type="ARBA" id="ARBA00022837"/>
    </source>
</evidence>
<organism evidence="9 10">
    <name type="scientific">Deinococcus aquiradiocola</name>
    <dbReference type="NCBI Taxonomy" id="393059"/>
    <lineage>
        <taxon>Bacteria</taxon>
        <taxon>Thermotogati</taxon>
        <taxon>Deinococcota</taxon>
        <taxon>Deinococci</taxon>
        <taxon>Deinococcales</taxon>
        <taxon>Deinococcaceae</taxon>
        <taxon>Deinococcus</taxon>
    </lineage>
</organism>
<dbReference type="GO" id="GO:0005975">
    <property type="term" value="P:carbohydrate metabolic process"/>
    <property type="evidence" value="ECO:0007669"/>
    <property type="project" value="InterPro"/>
</dbReference>
<dbReference type="AlphaFoldDB" id="A0A917P554"/>
<comment type="catalytic activity">
    <reaction evidence="1">
        <text>D-maltose = alpha,alpha-trehalose</text>
        <dbReference type="Rhea" id="RHEA:15145"/>
        <dbReference type="ChEBI" id="CHEBI:16551"/>
        <dbReference type="ChEBI" id="CHEBI:17306"/>
        <dbReference type="EC" id="5.4.99.16"/>
    </reaction>
</comment>
<dbReference type="NCBIfam" id="TIGR02456">
    <property type="entry name" value="treS_nterm"/>
    <property type="match status" value="1"/>
</dbReference>
<evidence type="ECO:0000256" key="6">
    <source>
        <dbReference type="ARBA" id="ARBA00023235"/>
    </source>
</evidence>
<dbReference type="PANTHER" id="PTHR10357">
    <property type="entry name" value="ALPHA-AMYLASE FAMILY MEMBER"/>
    <property type="match status" value="1"/>
</dbReference>
<dbReference type="InterPro" id="IPR013780">
    <property type="entry name" value="Glyco_hydro_b"/>
</dbReference>
<keyword evidence="6" id="KW-0413">Isomerase</keyword>
<dbReference type="InterPro" id="IPR006047">
    <property type="entry name" value="GH13_cat_dom"/>
</dbReference>
<keyword evidence="10" id="KW-1185">Reference proteome</keyword>
<feature type="domain" description="Glycosyl hydrolase family 13 catalytic" evidence="8">
    <location>
        <begin position="30"/>
        <end position="436"/>
    </location>
</feature>
<dbReference type="RefSeq" id="WP_188960424.1">
    <property type="nucleotide sequence ID" value="NZ_BMOE01000001.1"/>
</dbReference>
<accession>A0A917P554</accession>
<gene>
    <name evidence="9" type="ORF">GCM10008939_02620</name>
</gene>
<evidence type="ECO:0000256" key="4">
    <source>
        <dbReference type="ARBA" id="ARBA00022723"/>
    </source>
</evidence>
<dbReference type="SMART" id="SM00642">
    <property type="entry name" value="Aamy"/>
    <property type="match status" value="1"/>
</dbReference>
<dbReference type="CDD" id="cd11334">
    <property type="entry name" value="AmyAc_TreS"/>
    <property type="match status" value="1"/>
</dbReference>
<dbReference type="Pfam" id="PF00128">
    <property type="entry name" value="Alpha-amylase"/>
    <property type="match status" value="2"/>
</dbReference>
<proteinExistence type="inferred from homology"/>
<comment type="caution">
    <text evidence="9">The sequence shown here is derived from an EMBL/GenBank/DDBJ whole genome shotgun (WGS) entry which is preliminary data.</text>
</comment>